<gene>
    <name evidence="1" type="ORF">MED297_15730</name>
</gene>
<dbReference type="EMBL" id="AAOE01000027">
    <property type="protein sequence ID" value="EAR08034.1"/>
    <property type="molecule type" value="Genomic_DNA"/>
</dbReference>
<evidence type="ECO:0000313" key="2">
    <source>
        <dbReference type="Proteomes" id="UP000005953"/>
    </source>
</evidence>
<dbReference type="STRING" id="314283.MED297_15730"/>
<dbReference type="HOGENOM" id="CLU_3193396_0_0_6"/>
<feature type="non-terminal residue" evidence="1">
    <location>
        <position position="46"/>
    </location>
</feature>
<proteinExistence type="predicted"/>
<name>A4BIS0_9GAMM</name>
<protein>
    <submittedName>
        <fullName evidence="1">3-hydroxyacyl-CoA dehydrogenase</fullName>
    </submittedName>
</protein>
<organism evidence="1 2">
    <name type="scientific">Reinekea blandensis MED297</name>
    <dbReference type="NCBI Taxonomy" id="314283"/>
    <lineage>
        <taxon>Bacteria</taxon>
        <taxon>Pseudomonadati</taxon>
        <taxon>Pseudomonadota</taxon>
        <taxon>Gammaproteobacteria</taxon>
        <taxon>Oceanospirillales</taxon>
        <taxon>Saccharospirillaceae</taxon>
        <taxon>Reinekea</taxon>
    </lineage>
</organism>
<evidence type="ECO:0000313" key="1">
    <source>
        <dbReference type="EMBL" id="EAR08034.1"/>
    </source>
</evidence>
<sequence length="46" mass="5159">MIYQGKGITVKERDNGLAELVFDLQDESVNKFDQATLNELNEATEA</sequence>
<comment type="caution">
    <text evidence="1">The sequence shown here is derived from an EMBL/GenBank/DDBJ whole genome shotgun (WGS) entry which is preliminary data.</text>
</comment>
<reference evidence="1 2" key="1">
    <citation type="submission" date="2006-02" db="EMBL/GenBank/DDBJ databases">
        <authorList>
            <person name="Pinhassi J."/>
            <person name="Pedros-Alio C."/>
            <person name="Ferriera S."/>
            <person name="Johnson J."/>
            <person name="Kravitz S."/>
            <person name="Halpern A."/>
            <person name="Remington K."/>
            <person name="Beeson K."/>
            <person name="Tran B."/>
            <person name="Rogers Y.-H."/>
            <person name="Friedman R."/>
            <person name="Venter J.C."/>
        </authorList>
    </citation>
    <scope>NUCLEOTIDE SEQUENCE [LARGE SCALE GENOMIC DNA]</scope>
    <source>
        <strain evidence="1 2">MED297</strain>
    </source>
</reference>
<accession>A4BIS0</accession>
<dbReference type="AlphaFoldDB" id="A4BIS0"/>
<dbReference type="Proteomes" id="UP000005953">
    <property type="component" value="Unassembled WGS sequence"/>
</dbReference>
<keyword evidence="2" id="KW-1185">Reference proteome</keyword>
<dbReference type="Gene3D" id="3.90.226.10">
    <property type="entry name" value="2-enoyl-CoA Hydratase, Chain A, domain 1"/>
    <property type="match status" value="1"/>
</dbReference>